<keyword evidence="9" id="KW-1185">Reference proteome</keyword>
<feature type="transmembrane region" description="Helical" evidence="7">
    <location>
        <begin position="21"/>
        <end position="43"/>
    </location>
</feature>
<feature type="transmembrane region" description="Helical" evidence="7">
    <location>
        <begin position="147"/>
        <end position="165"/>
    </location>
</feature>
<dbReference type="AlphaFoldDB" id="Q6ZEU2"/>
<feature type="transmembrane region" description="Helical" evidence="7">
    <location>
        <begin position="368"/>
        <end position="385"/>
    </location>
</feature>
<feature type="transmembrane region" description="Helical" evidence="7">
    <location>
        <begin position="119"/>
        <end position="140"/>
    </location>
</feature>
<evidence type="ECO:0000256" key="6">
    <source>
        <dbReference type="ARBA" id="ARBA00023136"/>
    </source>
</evidence>
<dbReference type="PANTHER" id="PTHR43663:SF1">
    <property type="entry name" value="CHROMATE TRANSPORTER"/>
    <property type="match status" value="1"/>
</dbReference>
<dbReference type="GO" id="GO:0005886">
    <property type="term" value="C:plasma membrane"/>
    <property type="evidence" value="ECO:0007669"/>
    <property type="project" value="UniProtKB-SubCell"/>
</dbReference>
<dbReference type="Proteomes" id="UP000001425">
    <property type="component" value="Plasmid pSYSM"/>
</dbReference>
<comment type="similarity">
    <text evidence="2">Belongs to the chromate ion transporter (CHR) (TC 2.A.51) family.</text>
</comment>
<keyword evidence="3" id="KW-1003">Cell membrane</keyword>
<dbReference type="PIRSF" id="PIRSF004810">
    <property type="entry name" value="ChrA"/>
    <property type="match status" value="1"/>
</dbReference>
<organism evidence="8 9">
    <name type="scientific">Synechocystis sp. (strain ATCC 27184 / PCC 6803 / Kazusa)</name>
    <dbReference type="NCBI Taxonomy" id="1111708"/>
    <lineage>
        <taxon>Bacteria</taxon>
        <taxon>Bacillati</taxon>
        <taxon>Cyanobacteriota</taxon>
        <taxon>Cyanophyceae</taxon>
        <taxon>Synechococcales</taxon>
        <taxon>Merismopediaceae</taxon>
        <taxon>Synechocystis</taxon>
    </lineage>
</organism>
<proteinExistence type="inferred from homology"/>
<evidence type="ECO:0000256" key="3">
    <source>
        <dbReference type="ARBA" id="ARBA00022475"/>
    </source>
</evidence>
<name>Q6ZEU2_SYNY3</name>
<sequence>MKEIHSLENSQAPKIPNLGEMTWLFLKLGTIGFGGGIAMIALMEEEFVKRRNCLETEEFLHGVALGQILGSFPVNTALFIGYRLHGFLGGLIGSMTFLAPSLIMVLVLSWLYFSFNQIPSLQGILAGLAPVVIGIILTAAWSMGQKAIASSVALGIAIGACVGSLTHINPVIILFTGGMIGLLLKLTPKKIKLKKLADTNQSALVLPVAMQALPHHWAVLAETPVIPGAVSLLTLGWTFLKVGFVFFGGGFVLIPVLKQLLIDNLHWLTQQEFIDGVAISQLTPGPIAVISTFAGFRVGGIMGAMIATFGLFLPSIVLMFVLSKYYQKVRHLQPVKHFLSGVNPAVVGMIVSAAVNLAPGVFLGSESTKIIINLCLLGMTLLVIGKLKWHPAISLGIGAMTGIAVSFLPGVS</sequence>
<feature type="transmembrane region" description="Helical" evidence="7">
    <location>
        <begin position="392"/>
        <end position="411"/>
    </location>
</feature>
<feature type="transmembrane region" description="Helical" evidence="7">
    <location>
        <begin position="239"/>
        <end position="257"/>
    </location>
</feature>
<dbReference type="InterPro" id="IPR052518">
    <property type="entry name" value="CHR_Transporter"/>
</dbReference>
<comment type="subcellular location">
    <subcellularLocation>
        <location evidence="1">Cell membrane</location>
        <topology evidence="1">Multi-pass membrane protein</topology>
    </subcellularLocation>
</comment>
<feature type="transmembrane region" description="Helical" evidence="7">
    <location>
        <begin position="87"/>
        <end position="113"/>
    </location>
</feature>
<geneLocation type="plasmid" evidence="8 9">
    <name>pSYSM</name>
</geneLocation>
<evidence type="ECO:0000256" key="7">
    <source>
        <dbReference type="SAM" id="Phobius"/>
    </source>
</evidence>
<keyword evidence="6 7" id="KW-0472">Membrane</keyword>
<feature type="transmembrane region" description="Helical" evidence="7">
    <location>
        <begin position="342"/>
        <end position="362"/>
    </location>
</feature>
<feature type="transmembrane region" description="Helical" evidence="7">
    <location>
        <begin position="301"/>
        <end position="322"/>
    </location>
</feature>
<feature type="transmembrane region" description="Helical" evidence="7">
    <location>
        <begin position="59"/>
        <end position="80"/>
    </location>
</feature>
<keyword evidence="5 7" id="KW-1133">Transmembrane helix</keyword>
<dbReference type="InterPro" id="IPR003370">
    <property type="entry name" value="Chromate_transpt"/>
</dbReference>
<evidence type="ECO:0000256" key="5">
    <source>
        <dbReference type="ARBA" id="ARBA00022989"/>
    </source>
</evidence>
<evidence type="ECO:0000313" key="8">
    <source>
        <dbReference type="EMBL" id="BAD01808.1"/>
    </source>
</evidence>
<keyword evidence="8" id="KW-0614">Plasmid</keyword>
<reference evidence="8 9" key="1">
    <citation type="journal article" date="2003" name="DNA Res.">
        <title>Structural analysis of four large plasmids harboring in a unicellular cyanobacterium, Synechocystis sp. PCC 6803.</title>
        <authorList>
            <person name="Kaneko T."/>
            <person name="Nakamura Y."/>
            <person name="Sasamoto S."/>
            <person name="Watanabe A."/>
            <person name="Kohara M."/>
            <person name="Matsumoto M."/>
            <person name="Shimpo S."/>
            <person name="Yamada M."/>
            <person name="Tabata S."/>
        </authorList>
    </citation>
    <scope>NUCLEOTIDE SEQUENCE [LARGE SCALE GENOMIC DNA]</scope>
    <source>
        <strain evidence="9">ATCC 27184 / PCC 6803 / Kazusa</strain>
    </source>
</reference>
<dbReference type="PANTHER" id="PTHR43663">
    <property type="entry name" value="CHROMATE TRANSPORT PROTEIN-RELATED"/>
    <property type="match status" value="1"/>
</dbReference>
<evidence type="ECO:0000313" key="9">
    <source>
        <dbReference type="Proteomes" id="UP000001425"/>
    </source>
</evidence>
<dbReference type="KEGG" id="syn:slr5038"/>
<evidence type="ECO:0000256" key="4">
    <source>
        <dbReference type="ARBA" id="ARBA00022692"/>
    </source>
</evidence>
<dbReference type="IntAct" id="Q6ZEU2">
    <property type="interactions" value="1"/>
</dbReference>
<dbReference type="InParanoid" id="Q6ZEU2"/>
<dbReference type="NCBIfam" id="TIGR00937">
    <property type="entry name" value="2A51"/>
    <property type="match status" value="1"/>
</dbReference>
<dbReference type="EMBL" id="AP004310">
    <property type="protein sequence ID" value="BAD01808.1"/>
    <property type="molecule type" value="Genomic_DNA"/>
</dbReference>
<dbReference type="EnsemblBacteria" id="BAD01808">
    <property type="protein sequence ID" value="BAD01808"/>
    <property type="gene ID" value="BAD01808"/>
</dbReference>
<keyword evidence="4 7" id="KW-0812">Transmembrane</keyword>
<accession>Q6ZEU2</accession>
<dbReference type="InterPro" id="IPR014047">
    <property type="entry name" value="Chr_Tranpt_l_chain"/>
</dbReference>
<dbReference type="PhylomeDB" id="Q6ZEU2"/>
<evidence type="ECO:0000256" key="2">
    <source>
        <dbReference type="ARBA" id="ARBA00005262"/>
    </source>
</evidence>
<evidence type="ECO:0000256" key="1">
    <source>
        <dbReference type="ARBA" id="ARBA00004651"/>
    </source>
</evidence>
<gene>
    <name evidence="8" type="ordered locus">slr5038</name>
</gene>
<dbReference type="GO" id="GO:0015109">
    <property type="term" value="F:chromate transmembrane transporter activity"/>
    <property type="evidence" value="ECO:0007669"/>
    <property type="project" value="InterPro"/>
</dbReference>
<dbReference type="Pfam" id="PF02417">
    <property type="entry name" value="Chromate_transp"/>
    <property type="match status" value="2"/>
</dbReference>
<protein>
    <submittedName>
        <fullName evidence="8">Chromate transporter</fullName>
    </submittedName>
</protein>